<dbReference type="PANTHER" id="PTHR31635">
    <property type="entry name" value="REVERSE TRANSCRIPTASE DOMAIN-CONTAINING PROTEIN-RELATED"/>
    <property type="match status" value="1"/>
</dbReference>
<feature type="region of interest" description="Disordered" evidence="1">
    <location>
        <begin position="12"/>
        <end position="49"/>
    </location>
</feature>
<sequence>MCRKVKLARLASKMVRHSSSSASSTSASSSTPNRHTLTPTPSAMDPPGLLPQAATLDPAYPLSQEEVQHIKEACGILDNGFGTPTDDTGLAHNNEGAKDGANEADFFNELLAISERTGEIWTALGDFNVLLSVQDKNGSATNVDEILKFRRVVNEIGLIDLPLLNRTYTWTNGRRNPTLERLDRAFISQGWFYSFPRSALRALPRPRSDHTPLVLLAYTFVPSSSLFRFESYWLRYPSFNEVVTSSWNSTASHSEPSMCFNDKLKNVTDAIKHWSAGLSSSLRKQANQCLLWIEWLDRAEDCRSLTALELSVRPQLKERYEELCLQEELKWKQRSRVQWLKAGDANTKFFHAKANSRSSRNFISKLSDGVEQDRRPTISFPRLYGSACTDLSILHSTFSEDEVKRAVFDSAPEKAPGPDGFPALFYQRFWSLIKNDIMMVFTNFYNRSDNLEGVNSSWLCLIPKKSNVNFASDYRPISLVHSLAKIISKVLANRLQNFMDQLINPFQAAFTRGRHILDNFYGAHILIHDLYSTKQQAALLKLDFERAFDNINWAFLTNLLQARGFDDRWTCWISSLQQSATTAVLLNGVPGKTFTCKRGLRQGDPLSPLLFNLCVDVLFRMLQRAIDSDSLPGVGIRIARYTLSNLPMICSFSLMELLDRRR</sequence>
<name>A0A6V7PVW6_ANACO</name>
<evidence type="ECO:0000313" key="3">
    <source>
        <dbReference type="EMBL" id="CAD1834885.1"/>
    </source>
</evidence>
<protein>
    <recommendedName>
        <fullName evidence="2">Reverse transcriptase domain-containing protein</fullName>
    </recommendedName>
</protein>
<gene>
    <name evidence="3" type="ORF">CB5_LOCUS18096</name>
</gene>
<dbReference type="SUPFAM" id="SSF56219">
    <property type="entry name" value="DNase I-like"/>
    <property type="match status" value="1"/>
</dbReference>
<proteinExistence type="predicted"/>
<dbReference type="Gene3D" id="3.60.10.10">
    <property type="entry name" value="Endonuclease/exonuclease/phosphatase"/>
    <property type="match status" value="1"/>
</dbReference>
<reference evidence="3" key="1">
    <citation type="submission" date="2020-07" db="EMBL/GenBank/DDBJ databases">
        <authorList>
            <person name="Lin J."/>
        </authorList>
    </citation>
    <scope>NUCLEOTIDE SEQUENCE</scope>
</reference>
<dbReference type="SUPFAM" id="SSF56672">
    <property type="entry name" value="DNA/RNA polymerases"/>
    <property type="match status" value="1"/>
</dbReference>
<organism evidence="3">
    <name type="scientific">Ananas comosus var. bracteatus</name>
    <name type="common">red pineapple</name>
    <dbReference type="NCBI Taxonomy" id="296719"/>
    <lineage>
        <taxon>Eukaryota</taxon>
        <taxon>Viridiplantae</taxon>
        <taxon>Streptophyta</taxon>
        <taxon>Embryophyta</taxon>
        <taxon>Tracheophyta</taxon>
        <taxon>Spermatophyta</taxon>
        <taxon>Magnoliopsida</taxon>
        <taxon>Liliopsida</taxon>
        <taxon>Poales</taxon>
        <taxon>Bromeliaceae</taxon>
        <taxon>Bromelioideae</taxon>
        <taxon>Ananas</taxon>
    </lineage>
</organism>
<dbReference type="Pfam" id="PF00078">
    <property type="entry name" value="RVT_1"/>
    <property type="match status" value="1"/>
</dbReference>
<accession>A0A6V7PVW6</accession>
<evidence type="ECO:0000259" key="2">
    <source>
        <dbReference type="PROSITE" id="PS50878"/>
    </source>
</evidence>
<dbReference type="InterPro" id="IPR000477">
    <property type="entry name" value="RT_dom"/>
</dbReference>
<dbReference type="InterPro" id="IPR043502">
    <property type="entry name" value="DNA/RNA_pol_sf"/>
</dbReference>
<dbReference type="PROSITE" id="PS50878">
    <property type="entry name" value="RT_POL"/>
    <property type="match status" value="1"/>
</dbReference>
<evidence type="ECO:0000256" key="1">
    <source>
        <dbReference type="SAM" id="MobiDB-lite"/>
    </source>
</evidence>
<dbReference type="InterPro" id="IPR036691">
    <property type="entry name" value="Endo/exonu/phosph_ase_sf"/>
</dbReference>
<feature type="compositionally biased region" description="Low complexity" evidence="1">
    <location>
        <begin position="18"/>
        <end position="31"/>
    </location>
</feature>
<feature type="domain" description="Reverse transcriptase" evidence="2">
    <location>
        <begin position="443"/>
        <end position="662"/>
    </location>
</feature>
<dbReference type="EMBL" id="LR862152">
    <property type="protein sequence ID" value="CAD1834885.1"/>
    <property type="molecule type" value="Genomic_DNA"/>
</dbReference>
<dbReference type="PANTHER" id="PTHR31635:SF196">
    <property type="entry name" value="REVERSE TRANSCRIPTASE DOMAIN-CONTAINING PROTEIN-RELATED"/>
    <property type="match status" value="1"/>
</dbReference>
<dbReference type="CDD" id="cd01650">
    <property type="entry name" value="RT_nLTR_like"/>
    <property type="match status" value="1"/>
</dbReference>
<dbReference type="AlphaFoldDB" id="A0A6V7PVW6"/>
<feature type="compositionally biased region" description="Polar residues" evidence="1">
    <location>
        <begin position="32"/>
        <end position="41"/>
    </location>
</feature>